<dbReference type="HAMAP" id="MF_03199">
    <property type="entry name" value="DHHC_PAT_PFA4"/>
    <property type="match status" value="1"/>
</dbReference>
<evidence type="ECO:0000256" key="8">
    <source>
        <dbReference type="ARBA" id="ARBA00023288"/>
    </source>
</evidence>
<dbReference type="PANTHER" id="PTHR12246">
    <property type="entry name" value="PALMITOYLTRANSFERASE ZDHHC16"/>
    <property type="match status" value="1"/>
</dbReference>
<keyword evidence="9 11" id="KW-0012">Acyltransferase</keyword>
<organism evidence="15 16">
    <name type="scientific">Amniculicola lignicola CBS 123094</name>
    <dbReference type="NCBI Taxonomy" id="1392246"/>
    <lineage>
        <taxon>Eukaryota</taxon>
        <taxon>Fungi</taxon>
        <taxon>Dikarya</taxon>
        <taxon>Ascomycota</taxon>
        <taxon>Pezizomycotina</taxon>
        <taxon>Dothideomycetes</taxon>
        <taxon>Pleosporomycetidae</taxon>
        <taxon>Pleosporales</taxon>
        <taxon>Amniculicolaceae</taxon>
        <taxon>Amniculicola</taxon>
    </lineage>
</organism>
<evidence type="ECO:0000256" key="3">
    <source>
        <dbReference type="ARBA" id="ARBA00022692"/>
    </source>
</evidence>
<protein>
    <recommendedName>
        <fullName evidence="11">Palmitoyltransferase PFA4</fullName>
        <ecNumber evidence="11">2.3.1.225</ecNumber>
    </recommendedName>
    <alternativeName>
        <fullName evidence="11">Protein S-acyltransferase</fullName>
        <shortName evidence="11">PAT</shortName>
    </alternativeName>
    <alternativeName>
        <fullName evidence="11">Protein fatty acyltransferase 4</fullName>
    </alternativeName>
</protein>
<name>A0A6A5W4S2_9PLEO</name>
<dbReference type="OrthoDB" id="331948at2759"/>
<comment type="subcellular location">
    <subcellularLocation>
        <location evidence="11">Endoplasmic reticulum membrane</location>
        <topology evidence="11">Multi-pass membrane protein</topology>
    </subcellularLocation>
    <subcellularLocation>
        <location evidence="1">Membrane</location>
        <topology evidence="1">Multi-pass membrane protein</topology>
    </subcellularLocation>
</comment>
<feature type="transmembrane region" description="Helical" evidence="11 12">
    <location>
        <begin position="169"/>
        <end position="191"/>
    </location>
</feature>
<evidence type="ECO:0000256" key="2">
    <source>
        <dbReference type="ARBA" id="ARBA00022679"/>
    </source>
</evidence>
<keyword evidence="4 11" id="KW-0256">Endoplasmic reticulum</keyword>
<evidence type="ECO:0000256" key="12">
    <source>
        <dbReference type="RuleBase" id="RU079119"/>
    </source>
</evidence>
<evidence type="ECO:0000256" key="13">
    <source>
        <dbReference type="SAM" id="MobiDB-lite"/>
    </source>
</evidence>
<evidence type="ECO:0000313" key="16">
    <source>
        <dbReference type="Proteomes" id="UP000799779"/>
    </source>
</evidence>
<gene>
    <name evidence="11" type="primary">PFA4</name>
    <name evidence="15" type="ORF">P154DRAFT_623639</name>
</gene>
<evidence type="ECO:0000256" key="7">
    <source>
        <dbReference type="ARBA" id="ARBA00023139"/>
    </source>
</evidence>
<comment type="function">
    <text evidence="11">Mediates the reversible addition of palmitate to target proteins, thereby regulating their membrane association and biological function.</text>
</comment>
<evidence type="ECO:0000256" key="1">
    <source>
        <dbReference type="ARBA" id="ARBA00004141"/>
    </source>
</evidence>
<feature type="compositionally biased region" description="Basic and acidic residues" evidence="13">
    <location>
        <begin position="422"/>
        <end position="436"/>
    </location>
</feature>
<evidence type="ECO:0000256" key="6">
    <source>
        <dbReference type="ARBA" id="ARBA00023136"/>
    </source>
</evidence>
<evidence type="ECO:0000259" key="14">
    <source>
        <dbReference type="Pfam" id="PF01529"/>
    </source>
</evidence>
<dbReference type="PROSITE" id="PS50216">
    <property type="entry name" value="DHHC"/>
    <property type="match status" value="1"/>
</dbReference>
<dbReference type="AlphaFoldDB" id="A0A6A5W4S2"/>
<comment type="domain">
    <text evidence="11 12">The DHHC domain is required for palmitoyltransferase activity.</text>
</comment>
<accession>A0A6A5W4S2</accession>
<feature type="transmembrane region" description="Helical" evidence="11 12">
    <location>
        <begin position="6"/>
        <end position="29"/>
    </location>
</feature>
<evidence type="ECO:0000256" key="4">
    <source>
        <dbReference type="ARBA" id="ARBA00022824"/>
    </source>
</evidence>
<dbReference type="Proteomes" id="UP000799779">
    <property type="component" value="Unassembled WGS sequence"/>
</dbReference>
<feature type="region of interest" description="Disordered" evidence="13">
    <location>
        <begin position="396"/>
        <end position="451"/>
    </location>
</feature>
<comment type="catalytic activity">
    <reaction evidence="10 11 12">
        <text>L-cysteinyl-[protein] + hexadecanoyl-CoA = S-hexadecanoyl-L-cysteinyl-[protein] + CoA</text>
        <dbReference type="Rhea" id="RHEA:36683"/>
        <dbReference type="Rhea" id="RHEA-COMP:10131"/>
        <dbReference type="Rhea" id="RHEA-COMP:11032"/>
        <dbReference type="ChEBI" id="CHEBI:29950"/>
        <dbReference type="ChEBI" id="CHEBI:57287"/>
        <dbReference type="ChEBI" id="CHEBI:57379"/>
        <dbReference type="ChEBI" id="CHEBI:74151"/>
        <dbReference type="EC" id="2.3.1.225"/>
    </reaction>
</comment>
<feature type="compositionally biased region" description="Basic and acidic residues" evidence="13">
    <location>
        <begin position="396"/>
        <end position="409"/>
    </location>
</feature>
<evidence type="ECO:0000256" key="11">
    <source>
        <dbReference type="HAMAP-Rule" id="MF_03199"/>
    </source>
</evidence>
<evidence type="ECO:0000256" key="5">
    <source>
        <dbReference type="ARBA" id="ARBA00022989"/>
    </source>
</evidence>
<dbReference type="GO" id="GO:0005789">
    <property type="term" value="C:endoplasmic reticulum membrane"/>
    <property type="evidence" value="ECO:0007669"/>
    <property type="project" value="UniProtKB-SubCell"/>
</dbReference>
<evidence type="ECO:0000313" key="15">
    <source>
        <dbReference type="EMBL" id="KAF1995879.1"/>
    </source>
</evidence>
<keyword evidence="7 11" id="KW-0564">Palmitate</keyword>
<keyword evidence="6 11" id="KW-0472">Membrane</keyword>
<keyword evidence="8 11" id="KW-0449">Lipoprotein</keyword>
<feature type="active site" description="S-palmitoyl cysteine intermediate" evidence="11">
    <location>
        <position position="112"/>
    </location>
</feature>
<dbReference type="EC" id="2.3.1.225" evidence="11"/>
<keyword evidence="5 11" id="KW-1133">Transmembrane helix</keyword>
<dbReference type="GO" id="GO:0019706">
    <property type="term" value="F:protein-cysteine S-palmitoyltransferase activity"/>
    <property type="evidence" value="ECO:0007669"/>
    <property type="project" value="UniProtKB-UniRule"/>
</dbReference>
<feature type="domain" description="Palmitoyltransferase DHHC" evidence="14">
    <location>
        <begin position="78"/>
        <end position="208"/>
    </location>
</feature>
<dbReference type="EMBL" id="ML977632">
    <property type="protein sequence ID" value="KAF1995879.1"/>
    <property type="molecule type" value="Genomic_DNA"/>
</dbReference>
<dbReference type="InterPro" id="IPR033682">
    <property type="entry name" value="PFA4"/>
</dbReference>
<comment type="similarity">
    <text evidence="11">Belongs to the DHHC palmitoyltransferase family. PFA4 subfamily.</text>
</comment>
<keyword evidence="3 11" id="KW-0812">Transmembrane</keyword>
<evidence type="ECO:0000256" key="10">
    <source>
        <dbReference type="ARBA" id="ARBA00048048"/>
    </source>
</evidence>
<dbReference type="InterPro" id="IPR001594">
    <property type="entry name" value="Palmitoyltrfase_DHHC"/>
</dbReference>
<dbReference type="InterPro" id="IPR039859">
    <property type="entry name" value="PFA4/ZDH16/20/ERF2-like"/>
</dbReference>
<evidence type="ECO:0000256" key="9">
    <source>
        <dbReference type="ARBA" id="ARBA00023315"/>
    </source>
</evidence>
<reference evidence="15" key="1">
    <citation type="journal article" date="2020" name="Stud. Mycol.">
        <title>101 Dothideomycetes genomes: a test case for predicting lifestyles and emergence of pathogens.</title>
        <authorList>
            <person name="Haridas S."/>
            <person name="Albert R."/>
            <person name="Binder M."/>
            <person name="Bloem J."/>
            <person name="Labutti K."/>
            <person name="Salamov A."/>
            <person name="Andreopoulos B."/>
            <person name="Baker S."/>
            <person name="Barry K."/>
            <person name="Bills G."/>
            <person name="Bluhm B."/>
            <person name="Cannon C."/>
            <person name="Castanera R."/>
            <person name="Culley D."/>
            <person name="Daum C."/>
            <person name="Ezra D."/>
            <person name="Gonzalez J."/>
            <person name="Henrissat B."/>
            <person name="Kuo A."/>
            <person name="Liang C."/>
            <person name="Lipzen A."/>
            <person name="Lutzoni F."/>
            <person name="Magnuson J."/>
            <person name="Mondo S."/>
            <person name="Nolan M."/>
            <person name="Ohm R."/>
            <person name="Pangilinan J."/>
            <person name="Park H.-J."/>
            <person name="Ramirez L."/>
            <person name="Alfaro M."/>
            <person name="Sun H."/>
            <person name="Tritt A."/>
            <person name="Yoshinaga Y."/>
            <person name="Zwiers L.-H."/>
            <person name="Turgeon B."/>
            <person name="Goodwin S."/>
            <person name="Spatafora J."/>
            <person name="Crous P."/>
            <person name="Grigoriev I."/>
        </authorList>
    </citation>
    <scope>NUCLEOTIDE SEQUENCE</scope>
    <source>
        <strain evidence="15">CBS 123094</strain>
    </source>
</reference>
<proteinExistence type="inferred from homology"/>
<keyword evidence="2 11" id="KW-0808">Transferase</keyword>
<feature type="transmembrane region" description="Helical" evidence="11 12">
    <location>
        <begin position="130"/>
        <end position="149"/>
    </location>
</feature>
<feature type="compositionally biased region" description="Acidic residues" evidence="13">
    <location>
        <begin position="437"/>
        <end position="451"/>
    </location>
</feature>
<dbReference type="Pfam" id="PF01529">
    <property type="entry name" value="DHHC"/>
    <property type="match status" value="1"/>
</dbReference>
<keyword evidence="16" id="KW-1185">Reference proteome</keyword>
<sequence length="475" mass="54355">MELKNLAVPSVYALICFLAYSSQVLFLYLEPHPLDRDQAIRFNALLACLFISYSRSVAVDPGHIPKSSEKEIDATGKKTRQRWCRKCEAVKPPRAHHCKQCKRCIPKMDHHCPWTQNCVSHTTFPHFIRFLFYAVVCMSYLAYFLWIRFSLLWENRHLPSYLGPSIFHLGHLFLLIAANSFTLFALSMLLIRNIWCLAVNTTTIEGWEIERHKTLLRRSRAFGGFLDGPEGTRVRIERQEFPYDVGIWTNFKLGMGTANMLAWFWPLAATPLVSTGLSFPINDFEAPTTTWPPPDPDRMSNRRAVKDTDFNINSEAFTYRDAELTPMQTVAAFRKRQDDDVVRRRKPFVARVEAWQARQGDASAEPGSYGELDAYETYGEEYEGAGEFRYGDEDVVEEHAEEGQREQRKGQGSPGGNESGEEGWRNSEGERLRDFGVDEDVEFYDEEEDDVPLSTLLARKREAAAAGYVVGGEVE</sequence>
<comment type="caution">
    <text evidence="11">Lacks conserved residue(s) required for the propagation of feature annotation.</text>
</comment>